<dbReference type="KEGG" id="bgok:Pr1d_17330"/>
<dbReference type="Gene3D" id="3.20.20.450">
    <property type="entry name" value="EAL domain"/>
    <property type="match status" value="1"/>
</dbReference>
<evidence type="ECO:0000313" key="3">
    <source>
        <dbReference type="Proteomes" id="UP000323917"/>
    </source>
</evidence>
<dbReference type="Proteomes" id="UP000323917">
    <property type="component" value="Chromosome"/>
</dbReference>
<reference evidence="2 3" key="1">
    <citation type="submission" date="2019-08" db="EMBL/GenBank/DDBJ databases">
        <title>Deep-cultivation of Planctomycetes and their phenomic and genomic characterization uncovers novel biology.</title>
        <authorList>
            <person name="Wiegand S."/>
            <person name="Jogler M."/>
            <person name="Boedeker C."/>
            <person name="Pinto D."/>
            <person name="Vollmers J."/>
            <person name="Rivas-Marin E."/>
            <person name="Kohn T."/>
            <person name="Peeters S.H."/>
            <person name="Heuer A."/>
            <person name="Rast P."/>
            <person name="Oberbeckmann S."/>
            <person name="Bunk B."/>
            <person name="Jeske O."/>
            <person name="Meyerdierks A."/>
            <person name="Storesund J.E."/>
            <person name="Kallscheuer N."/>
            <person name="Luecker S."/>
            <person name="Lage O.M."/>
            <person name="Pohl T."/>
            <person name="Merkel B.J."/>
            <person name="Hornburger P."/>
            <person name="Mueller R.-W."/>
            <person name="Bruemmer F."/>
            <person name="Labrenz M."/>
            <person name="Spormann A.M."/>
            <person name="Op den Camp H."/>
            <person name="Overmann J."/>
            <person name="Amann R."/>
            <person name="Jetten M.S.M."/>
            <person name="Mascher T."/>
            <person name="Medema M.H."/>
            <person name="Devos D.P."/>
            <person name="Kaster A.-K."/>
            <person name="Ovreas L."/>
            <person name="Rohde M."/>
            <person name="Galperin M.Y."/>
            <person name="Jogler C."/>
        </authorList>
    </citation>
    <scope>NUCLEOTIDE SEQUENCE [LARGE SCALE GENOMIC DNA]</scope>
    <source>
        <strain evidence="2 3">Pr1d</strain>
    </source>
</reference>
<evidence type="ECO:0000313" key="2">
    <source>
        <dbReference type="EMBL" id="QEG34453.1"/>
    </source>
</evidence>
<dbReference type="PANTHER" id="PTHR23308">
    <property type="entry name" value="NUCLEAR INHIBITOR OF PROTEIN PHOSPHATASE-1"/>
    <property type="match status" value="1"/>
</dbReference>
<dbReference type="InterPro" id="IPR050923">
    <property type="entry name" value="Cell_Proc_Reg/RNA_Proc"/>
</dbReference>
<name>A0A5B9QK27_9BACT</name>
<feature type="domain" description="FHA" evidence="1">
    <location>
        <begin position="35"/>
        <end position="84"/>
    </location>
</feature>
<proteinExistence type="predicted"/>
<keyword evidence="3" id="KW-1185">Reference proteome</keyword>
<gene>
    <name evidence="2" type="primary">fhaA_2</name>
    <name evidence="2" type="ORF">Pr1d_17330</name>
</gene>
<dbReference type="SUPFAM" id="SSF141868">
    <property type="entry name" value="EAL domain-like"/>
    <property type="match status" value="1"/>
</dbReference>
<dbReference type="RefSeq" id="WP_148073102.1">
    <property type="nucleotide sequence ID" value="NZ_CP042913.1"/>
</dbReference>
<dbReference type="EMBL" id="CP042913">
    <property type="protein sequence ID" value="QEG34453.1"/>
    <property type="molecule type" value="Genomic_DNA"/>
</dbReference>
<dbReference type="InterPro" id="IPR035919">
    <property type="entry name" value="EAL_sf"/>
</dbReference>
<dbReference type="SUPFAM" id="SSF49879">
    <property type="entry name" value="SMAD/FHA domain"/>
    <property type="match status" value="1"/>
</dbReference>
<dbReference type="InterPro" id="IPR008984">
    <property type="entry name" value="SMAD_FHA_dom_sf"/>
</dbReference>
<dbReference type="AlphaFoldDB" id="A0A5B9QK27"/>
<dbReference type="SMART" id="SM00240">
    <property type="entry name" value="FHA"/>
    <property type="match status" value="1"/>
</dbReference>
<protein>
    <submittedName>
        <fullName evidence="2">FHA domain-containing protein FhaA</fullName>
    </submittedName>
</protein>
<organism evidence="2 3">
    <name type="scientific">Bythopirellula goksoeyrii</name>
    <dbReference type="NCBI Taxonomy" id="1400387"/>
    <lineage>
        <taxon>Bacteria</taxon>
        <taxon>Pseudomonadati</taxon>
        <taxon>Planctomycetota</taxon>
        <taxon>Planctomycetia</taxon>
        <taxon>Pirellulales</taxon>
        <taxon>Lacipirellulaceae</taxon>
        <taxon>Bythopirellula</taxon>
    </lineage>
</organism>
<dbReference type="Gene3D" id="2.60.200.20">
    <property type="match status" value="1"/>
</dbReference>
<sequence>MELTLRIENDTRPRIEYYPVNSPTLRTVVIEEYPFIIGRGETAQLQIKSESISREHAELTKTADGYRIRDLNSTNGTSINGQPISDSPLEDGDCVSVAETVITFLCAESGQMERMATQPLASKRKDEPQLALMKGIRATRDLEEALLWQAIPLCRTNIVDAETDSTESIFVSVDEPLASLLQSTDAHDCCSTASRVQQLAWQLTAEHAEEISSTDSILMRVELHSGLDSRLCDALDQAFERLTLDRSLGIVLPWEWAVQSPATLALCAELRSLGAELTFDNFSGGAACIGDMEVATPELLVLAPSLVRGISANPRQLNQLQNVTSICEEANIKVILPAGLPQEDCQASHDIGLNLIVSNSASPIELQSKNDIPVSV</sequence>
<dbReference type="OrthoDB" id="9813903at2"/>
<dbReference type="CDD" id="cd00060">
    <property type="entry name" value="FHA"/>
    <property type="match status" value="1"/>
</dbReference>
<accession>A0A5B9QK27</accession>
<dbReference type="Pfam" id="PF00498">
    <property type="entry name" value="FHA"/>
    <property type="match status" value="1"/>
</dbReference>
<evidence type="ECO:0000259" key="1">
    <source>
        <dbReference type="PROSITE" id="PS50006"/>
    </source>
</evidence>
<dbReference type="InterPro" id="IPR000253">
    <property type="entry name" value="FHA_dom"/>
</dbReference>
<dbReference type="PROSITE" id="PS50006">
    <property type="entry name" value="FHA_DOMAIN"/>
    <property type="match status" value="1"/>
</dbReference>